<dbReference type="PANTHER" id="PTHR42659">
    <property type="entry name" value="XANTHINE DEHYDROGENASE SUBUNIT C-RELATED"/>
    <property type="match status" value="1"/>
</dbReference>
<evidence type="ECO:0000313" key="6">
    <source>
        <dbReference type="Proteomes" id="UP001257895"/>
    </source>
</evidence>
<dbReference type="InterPro" id="IPR016167">
    <property type="entry name" value="FAD-bd_PCMH_sub1"/>
</dbReference>
<dbReference type="Proteomes" id="UP001257895">
    <property type="component" value="Unassembled WGS sequence"/>
</dbReference>
<sequence>MKPPAFTYCDPDSVDEAVALKNEYGIDSLVLAGGQSLLPMLNIRLARPEALIDINRISDLQKIERWSDVLEIGAGVRQYQLEDHPLVQELVPLLPQAVKFIGHIENRHRGTVGGSIAHADSAAELPCTAVALDATLVVRGPSGSRTIAARDFFQGWMTTALGRVLEVGSVSRPAP</sequence>
<accession>A0ABU3JI18</accession>
<keyword evidence="6" id="KW-1185">Reference proteome</keyword>
<dbReference type="InterPro" id="IPR002346">
    <property type="entry name" value="Mopterin_DH_FAD-bd"/>
</dbReference>
<evidence type="ECO:0000259" key="4">
    <source>
        <dbReference type="PROSITE" id="PS51387"/>
    </source>
</evidence>
<keyword evidence="3" id="KW-0560">Oxidoreductase</keyword>
<comment type="caution">
    <text evidence="5">The sequence shown here is derived from an EMBL/GenBank/DDBJ whole genome shotgun (WGS) entry which is preliminary data.</text>
</comment>
<proteinExistence type="predicted"/>
<dbReference type="EMBL" id="JASKMB010000062">
    <property type="protein sequence ID" value="MDT6974679.1"/>
    <property type="molecule type" value="Genomic_DNA"/>
</dbReference>
<feature type="domain" description="FAD-binding PCMH-type" evidence="4">
    <location>
        <begin position="1"/>
        <end position="174"/>
    </location>
</feature>
<dbReference type="PROSITE" id="PS51387">
    <property type="entry name" value="FAD_PCMH"/>
    <property type="match status" value="1"/>
</dbReference>
<dbReference type="InterPro" id="IPR016166">
    <property type="entry name" value="FAD-bd_PCMH"/>
</dbReference>
<evidence type="ECO:0000313" key="5">
    <source>
        <dbReference type="EMBL" id="MDT6974679.1"/>
    </source>
</evidence>
<dbReference type="Gene3D" id="3.30.43.10">
    <property type="entry name" value="Uridine Diphospho-n-acetylenolpyruvylglucosamine Reductase, domain 2"/>
    <property type="match status" value="1"/>
</dbReference>
<dbReference type="InterPro" id="IPR051312">
    <property type="entry name" value="Diverse_Substr_Oxidored"/>
</dbReference>
<name>A0ABU3JI18_9ACTN</name>
<dbReference type="RefSeq" id="WP_346085594.1">
    <property type="nucleotide sequence ID" value="NZ_BAAAGV010000276.1"/>
</dbReference>
<protein>
    <submittedName>
        <fullName evidence="5">FAD binding domain-containing protein</fullName>
    </submittedName>
</protein>
<dbReference type="Pfam" id="PF00941">
    <property type="entry name" value="FAD_binding_5"/>
    <property type="match status" value="1"/>
</dbReference>
<dbReference type="SUPFAM" id="SSF56176">
    <property type="entry name" value="FAD-binding/transporter-associated domain-like"/>
    <property type="match status" value="1"/>
</dbReference>
<evidence type="ECO:0000256" key="2">
    <source>
        <dbReference type="ARBA" id="ARBA00022827"/>
    </source>
</evidence>
<organism evidence="5 6">
    <name type="scientific">Streptomyces thermocarboxydus</name>
    <dbReference type="NCBI Taxonomy" id="59299"/>
    <lineage>
        <taxon>Bacteria</taxon>
        <taxon>Bacillati</taxon>
        <taxon>Actinomycetota</taxon>
        <taxon>Actinomycetes</taxon>
        <taxon>Kitasatosporales</taxon>
        <taxon>Streptomycetaceae</taxon>
        <taxon>Streptomyces</taxon>
    </lineage>
</organism>
<evidence type="ECO:0000256" key="3">
    <source>
        <dbReference type="ARBA" id="ARBA00023002"/>
    </source>
</evidence>
<dbReference type="PANTHER" id="PTHR42659:SF2">
    <property type="entry name" value="XANTHINE DEHYDROGENASE SUBUNIT C-RELATED"/>
    <property type="match status" value="1"/>
</dbReference>
<dbReference type="InterPro" id="IPR036318">
    <property type="entry name" value="FAD-bd_PCMH-like_sf"/>
</dbReference>
<dbReference type="InterPro" id="IPR016169">
    <property type="entry name" value="FAD-bd_PCMH_sub2"/>
</dbReference>
<reference evidence="5 6" key="1">
    <citation type="submission" date="2023-05" db="EMBL/GenBank/DDBJ databases">
        <title>Streptomyces fuscus sp. nov., a brown-black pigment producing actinomyces isolated from dry sand of Sea duck farm.</title>
        <authorList>
            <person name="Xie J."/>
            <person name="Shen N."/>
        </authorList>
    </citation>
    <scope>NUCLEOTIDE SEQUENCE [LARGE SCALE GENOMIC DNA]</scope>
    <source>
        <strain evidence="5 6">CGMCC 4.1883</strain>
    </source>
</reference>
<keyword evidence="1" id="KW-0285">Flavoprotein</keyword>
<gene>
    <name evidence="5" type="ORF">QNO05_33175</name>
</gene>
<keyword evidence="2" id="KW-0274">FAD</keyword>
<evidence type="ECO:0000256" key="1">
    <source>
        <dbReference type="ARBA" id="ARBA00022630"/>
    </source>
</evidence>
<dbReference type="Gene3D" id="3.30.465.10">
    <property type="match status" value="1"/>
</dbReference>